<reference evidence="2" key="1">
    <citation type="journal article" date="2012" name="PLoS ONE">
        <title>Gene sets for utilization of primary and secondary nutrition supplies in the distal gut of endangered iberian lynx.</title>
        <authorList>
            <person name="Alcaide M."/>
            <person name="Messina E."/>
            <person name="Richter M."/>
            <person name="Bargiela R."/>
            <person name="Peplies J."/>
            <person name="Huws S.A."/>
            <person name="Newbold C.J."/>
            <person name="Golyshin P.N."/>
            <person name="Simon M.A."/>
            <person name="Lopez G."/>
            <person name="Yakimov M.M."/>
            <person name="Ferrer M."/>
        </authorList>
    </citation>
    <scope>NUCLEOTIDE SEQUENCE</scope>
</reference>
<feature type="domain" description="HU" evidence="1">
    <location>
        <begin position="1"/>
        <end position="94"/>
    </location>
</feature>
<proteinExistence type="predicted"/>
<comment type="caution">
    <text evidence="2">The sequence shown here is derived from an EMBL/GenBank/DDBJ whole genome shotgun (WGS) entry which is preliminary data.</text>
</comment>
<dbReference type="Pfam" id="PF18291">
    <property type="entry name" value="HU-HIG"/>
    <property type="match status" value="1"/>
</dbReference>
<gene>
    <name evidence="2" type="ORF">EVA_20929</name>
</gene>
<dbReference type="AlphaFoldDB" id="J9FUB1"/>
<feature type="non-terminal residue" evidence="2">
    <location>
        <position position="106"/>
    </location>
</feature>
<dbReference type="InterPro" id="IPR010992">
    <property type="entry name" value="IHF-like_DNA-bd_dom_sf"/>
</dbReference>
<dbReference type="GO" id="GO:0003677">
    <property type="term" value="F:DNA binding"/>
    <property type="evidence" value="ECO:0007669"/>
    <property type="project" value="UniProtKB-KW"/>
</dbReference>
<evidence type="ECO:0000259" key="1">
    <source>
        <dbReference type="Pfam" id="PF18291"/>
    </source>
</evidence>
<dbReference type="SUPFAM" id="SSF47729">
    <property type="entry name" value="IHF-like DNA-binding proteins"/>
    <property type="match status" value="1"/>
</dbReference>
<dbReference type="InterPro" id="IPR041607">
    <property type="entry name" value="HU-HIG"/>
</dbReference>
<sequence>MAITYDWYENPVSSEEKEQAEEKVLHPRLFLNGKIDVDQLYQNVHERSSLSVGDVKNVMDTLATLLAEELREGRSVHLEGVGYLAPVLKSTEKVTRFTKNKWNKVA</sequence>
<dbReference type="Gene3D" id="4.10.520.10">
    <property type="entry name" value="IHF-like DNA-binding proteins"/>
    <property type="match status" value="1"/>
</dbReference>
<accession>J9FUB1</accession>
<dbReference type="EMBL" id="AMCI01008494">
    <property type="protein sequence ID" value="EJW90964.1"/>
    <property type="molecule type" value="Genomic_DNA"/>
</dbReference>
<organism evidence="2">
    <name type="scientific">gut metagenome</name>
    <dbReference type="NCBI Taxonomy" id="749906"/>
    <lineage>
        <taxon>unclassified sequences</taxon>
        <taxon>metagenomes</taxon>
        <taxon>organismal metagenomes</taxon>
    </lineage>
</organism>
<evidence type="ECO:0000313" key="2">
    <source>
        <dbReference type="EMBL" id="EJW90964.1"/>
    </source>
</evidence>
<protein>
    <submittedName>
        <fullName evidence="2">Histone-like bacterial DNA-binding protein</fullName>
    </submittedName>
</protein>
<name>J9FUB1_9ZZZZ</name>
<keyword evidence="2" id="KW-0238">DNA-binding</keyword>